<evidence type="ECO:0000256" key="1">
    <source>
        <dbReference type="SAM" id="MobiDB-lite"/>
    </source>
</evidence>
<feature type="compositionally biased region" description="Low complexity" evidence="1">
    <location>
        <begin position="100"/>
        <end position="125"/>
    </location>
</feature>
<evidence type="ECO:0000313" key="2">
    <source>
        <dbReference type="EMBL" id="SDY27095.1"/>
    </source>
</evidence>
<keyword evidence="3" id="KW-1185">Reference proteome</keyword>
<feature type="compositionally biased region" description="Polar residues" evidence="1">
    <location>
        <begin position="168"/>
        <end position="178"/>
    </location>
</feature>
<feature type="compositionally biased region" description="Basic and acidic residues" evidence="1">
    <location>
        <begin position="28"/>
        <end position="41"/>
    </location>
</feature>
<accession>A0A1H3II80</accession>
<organism evidence="2 3">
    <name type="scientific">Saccharopolyspora shandongensis</name>
    <dbReference type="NCBI Taxonomy" id="418495"/>
    <lineage>
        <taxon>Bacteria</taxon>
        <taxon>Bacillati</taxon>
        <taxon>Actinomycetota</taxon>
        <taxon>Actinomycetes</taxon>
        <taxon>Pseudonocardiales</taxon>
        <taxon>Pseudonocardiaceae</taxon>
        <taxon>Saccharopolyspora</taxon>
    </lineage>
</organism>
<proteinExistence type="predicted"/>
<evidence type="ECO:0000313" key="3">
    <source>
        <dbReference type="Proteomes" id="UP000199529"/>
    </source>
</evidence>
<feature type="region of interest" description="Disordered" evidence="1">
    <location>
        <begin position="237"/>
        <end position="262"/>
    </location>
</feature>
<feature type="compositionally biased region" description="Basic residues" evidence="1">
    <location>
        <begin position="53"/>
        <end position="64"/>
    </location>
</feature>
<feature type="region of interest" description="Disordered" evidence="1">
    <location>
        <begin position="1"/>
        <end position="191"/>
    </location>
</feature>
<name>A0A1H3II80_9PSEU</name>
<feature type="compositionally biased region" description="Low complexity" evidence="1">
    <location>
        <begin position="65"/>
        <end position="76"/>
    </location>
</feature>
<reference evidence="3" key="1">
    <citation type="submission" date="2016-10" db="EMBL/GenBank/DDBJ databases">
        <authorList>
            <person name="Varghese N."/>
            <person name="Submissions S."/>
        </authorList>
    </citation>
    <scope>NUCLEOTIDE SEQUENCE [LARGE SCALE GENOMIC DNA]</scope>
    <source>
        <strain evidence="3">CGMCC 4.3530</strain>
    </source>
</reference>
<dbReference type="AlphaFoldDB" id="A0A1H3II80"/>
<sequence length="262" mass="27263">MRHRARLARNSTAGQGDYAEQPVPGLVDEVRHSSARPEGRCRTSVFGRCEPRNRRRCRGRRAGRSRSTTGSSAAGSGRHRSRPSPASTDRARRPPRRPGRSPSPGSPGRSTPASTGSRSAPTAAPGNPPSSPPTSATTPGGCGAPPGTYRPASTWWSAAPPTGRDISGSRNANRSCPTAQPAGIRCDSPARRERRAARIGATGMGGTIVSPAAWPAGFPSGSRGFALTCPPGTRGCGATGMDPTRPPTRMRCRVSGTVRNAR</sequence>
<dbReference type="Proteomes" id="UP000199529">
    <property type="component" value="Unassembled WGS sequence"/>
</dbReference>
<protein>
    <submittedName>
        <fullName evidence="2">Uncharacterized protein</fullName>
    </submittedName>
</protein>
<gene>
    <name evidence="2" type="ORF">SAMN05216215_10232</name>
</gene>
<dbReference type="EMBL" id="FNOK01000023">
    <property type="protein sequence ID" value="SDY27095.1"/>
    <property type="molecule type" value="Genomic_DNA"/>
</dbReference>